<dbReference type="PANTHER" id="PTHR11439">
    <property type="entry name" value="GAG-POL-RELATED RETROTRANSPOSON"/>
    <property type="match status" value="1"/>
</dbReference>
<gene>
    <name evidence="3" type="ORF">Sradi_6581100</name>
</gene>
<organism evidence="3">
    <name type="scientific">Sesamum radiatum</name>
    <name type="common">Black benniseed</name>
    <dbReference type="NCBI Taxonomy" id="300843"/>
    <lineage>
        <taxon>Eukaryota</taxon>
        <taxon>Viridiplantae</taxon>
        <taxon>Streptophyta</taxon>
        <taxon>Embryophyta</taxon>
        <taxon>Tracheophyta</taxon>
        <taxon>Spermatophyta</taxon>
        <taxon>Magnoliopsida</taxon>
        <taxon>eudicotyledons</taxon>
        <taxon>Gunneridae</taxon>
        <taxon>Pentapetalae</taxon>
        <taxon>asterids</taxon>
        <taxon>lamiids</taxon>
        <taxon>Lamiales</taxon>
        <taxon>Pedaliaceae</taxon>
        <taxon>Sesamum</taxon>
    </lineage>
</organism>
<reference evidence="3" key="1">
    <citation type="submission" date="2020-06" db="EMBL/GenBank/DDBJ databases">
        <authorList>
            <person name="Li T."/>
            <person name="Hu X."/>
            <person name="Zhang T."/>
            <person name="Song X."/>
            <person name="Zhang H."/>
            <person name="Dai N."/>
            <person name="Sheng W."/>
            <person name="Hou X."/>
            <person name="Wei L."/>
        </authorList>
    </citation>
    <scope>NUCLEOTIDE SEQUENCE</scope>
    <source>
        <strain evidence="3">G02</strain>
        <tissue evidence="3">Leaf</tissue>
    </source>
</reference>
<dbReference type="EMBL" id="JACGWJ010000031">
    <property type="protein sequence ID" value="KAL0299213.1"/>
    <property type="molecule type" value="Genomic_DNA"/>
</dbReference>
<dbReference type="InterPro" id="IPR012337">
    <property type="entry name" value="RNaseH-like_sf"/>
</dbReference>
<feature type="domain" description="Reverse transcriptase Ty1/copia-type" evidence="2">
    <location>
        <begin position="186"/>
        <end position="235"/>
    </location>
</feature>
<evidence type="ECO:0000259" key="2">
    <source>
        <dbReference type="Pfam" id="PF07727"/>
    </source>
</evidence>
<dbReference type="CDD" id="cd09272">
    <property type="entry name" value="RNase_HI_RT_Ty1"/>
    <property type="match status" value="1"/>
</dbReference>
<dbReference type="GO" id="GO:0003676">
    <property type="term" value="F:nucleic acid binding"/>
    <property type="evidence" value="ECO:0007669"/>
    <property type="project" value="InterPro"/>
</dbReference>
<evidence type="ECO:0000256" key="1">
    <source>
        <dbReference type="SAM" id="MobiDB-lite"/>
    </source>
</evidence>
<comment type="caution">
    <text evidence="3">The sequence shown here is derived from an EMBL/GenBank/DDBJ whole genome shotgun (WGS) entry which is preliminary data.</text>
</comment>
<dbReference type="SUPFAM" id="SSF53098">
    <property type="entry name" value="Ribonuclease H-like"/>
    <property type="match status" value="1"/>
</dbReference>
<name>A0AAW2JZP4_SESRA</name>
<dbReference type="Pfam" id="PF07727">
    <property type="entry name" value="RVT_2"/>
    <property type="match status" value="1"/>
</dbReference>
<sequence>MFVPWQSNPDYPFQTSTSKSSTLFELIHIDLWGPYKHASLSGCHFFLTIVDDYSRTTWTYLLKHKSQAVPLLETYLQMVQTQFDAKYFVLPDLTATPLPLMSLTDDPLMLSNPNPQLTDVPEQSHLPHSTSTDLHFSSSSSELNLSLPHDEATSLPSPEPSTFSQAQQHAEWREAMNHELTALEKNHTWELTTLPEGKRAIGSKWVYKVKLNPDGTVERYKARLVAKGYNQIEGLDINNAFLHGYLDEAVYMTPPEGYEAPLGMLMVFLALLVYVDDVLITDAKTCTTPLPSGLKFSANEGALLQEPDRYRRLIGKFLYLGFTRPDISFAGSSSMALFFPSHNSLQLSAFSDADWATCVDSRRFSSSSYHTVPFWCDNQAALHITANPVFHERTKHLDIDCHIVRDQYKAGFISPRYIAGHLQPADAFTKILPVAAFTQSSVKLGLVSLPHAPT</sequence>
<dbReference type="SUPFAM" id="SSF56672">
    <property type="entry name" value="DNA/RNA polymerases"/>
    <property type="match status" value="1"/>
</dbReference>
<feature type="compositionally biased region" description="Low complexity" evidence="1">
    <location>
        <begin position="129"/>
        <end position="147"/>
    </location>
</feature>
<protein>
    <submittedName>
        <fullName evidence="3">Retrovirus-related Pol polyprotein from transposon RE2</fullName>
    </submittedName>
</protein>
<dbReference type="AlphaFoldDB" id="A0AAW2JZP4"/>
<dbReference type="InterPro" id="IPR013103">
    <property type="entry name" value="RVT_2"/>
</dbReference>
<dbReference type="InterPro" id="IPR043502">
    <property type="entry name" value="DNA/RNA_pol_sf"/>
</dbReference>
<feature type="region of interest" description="Disordered" evidence="1">
    <location>
        <begin position="107"/>
        <end position="170"/>
    </location>
</feature>
<dbReference type="Gene3D" id="3.30.420.10">
    <property type="entry name" value="Ribonuclease H-like superfamily/Ribonuclease H"/>
    <property type="match status" value="1"/>
</dbReference>
<reference evidence="3" key="2">
    <citation type="journal article" date="2024" name="Plant">
        <title>Genomic evolution and insights into agronomic trait innovations of Sesamum species.</title>
        <authorList>
            <person name="Miao H."/>
            <person name="Wang L."/>
            <person name="Qu L."/>
            <person name="Liu H."/>
            <person name="Sun Y."/>
            <person name="Le M."/>
            <person name="Wang Q."/>
            <person name="Wei S."/>
            <person name="Zheng Y."/>
            <person name="Lin W."/>
            <person name="Duan Y."/>
            <person name="Cao H."/>
            <person name="Xiong S."/>
            <person name="Wang X."/>
            <person name="Wei L."/>
            <person name="Li C."/>
            <person name="Ma Q."/>
            <person name="Ju M."/>
            <person name="Zhao R."/>
            <person name="Li G."/>
            <person name="Mu C."/>
            <person name="Tian Q."/>
            <person name="Mei H."/>
            <person name="Zhang T."/>
            <person name="Gao T."/>
            <person name="Zhang H."/>
        </authorList>
    </citation>
    <scope>NUCLEOTIDE SEQUENCE</scope>
    <source>
        <strain evidence="3">G02</strain>
    </source>
</reference>
<proteinExistence type="predicted"/>
<dbReference type="InterPro" id="IPR036397">
    <property type="entry name" value="RNaseH_sf"/>
</dbReference>
<feature type="compositionally biased region" description="Polar residues" evidence="1">
    <location>
        <begin position="154"/>
        <end position="168"/>
    </location>
</feature>
<dbReference type="PANTHER" id="PTHR11439:SF470">
    <property type="entry name" value="CYSTEINE-RICH RLK (RECEPTOR-LIKE PROTEIN KINASE) 8"/>
    <property type="match status" value="1"/>
</dbReference>
<evidence type="ECO:0000313" key="3">
    <source>
        <dbReference type="EMBL" id="KAL0299213.1"/>
    </source>
</evidence>
<accession>A0AAW2JZP4</accession>